<organism evidence="1 2">
    <name type="scientific">Streptomyces clavuligerus</name>
    <dbReference type="NCBI Taxonomy" id="1901"/>
    <lineage>
        <taxon>Bacteria</taxon>
        <taxon>Bacillati</taxon>
        <taxon>Actinomycetota</taxon>
        <taxon>Actinomycetes</taxon>
        <taxon>Kitasatosporales</taxon>
        <taxon>Streptomycetaceae</taxon>
        <taxon>Streptomyces</taxon>
    </lineage>
</organism>
<dbReference type="AlphaFoldDB" id="E2PZN4"/>
<name>E2PZN4_STRCL</name>
<dbReference type="EMBL" id="CM000913">
    <property type="protein sequence ID" value="EFG06343.1"/>
    <property type="molecule type" value="Genomic_DNA"/>
</dbReference>
<reference evidence="1 2" key="1">
    <citation type="journal article" date="2010" name="Genome Biol. Evol.">
        <title>The sequence of a 1.8-mb bacterial linear plasmid reveals a rich evolutionary reservoir of secondary metabolic pathways.</title>
        <authorList>
            <person name="Medema M.H."/>
            <person name="Trefzer A."/>
            <person name="Kovalchuk A."/>
            <person name="van den Berg M."/>
            <person name="Mueller U."/>
            <person name="Heijne W."/>
            <person name="Wu L."/>
            <person name="Alam M.T."/>
            <person name="Ronning C.M."/>
            <person name="Nierman W.C."/>
            <person name="Bovenberg R.A.L."/>
            <person name="Breitling R."/>
            <person name="Takano E."/>
        </authorList>
    </citation>
    <scope>NUCLEOTIDE SEQUENCE [LARGE SCALE GENOMIC DNA]</scope>
    <source>
        <strain evidence="2">ATCC 27064 / DSM 738 / JCM 4710 / NBRC 13307 / NCIMB 12785 / NRRL 3585 / VKM Ac-602</strain>
    </source>
</reference>
<evidence type="ECO:0000313" key="2">
    <source>
        <dbReference type="Proteomes" id="UP000002357"/>
    </source>
</evidence>
<proteinExistence type="predicted"/>
<protein>
    <submittedName>
        <fullName evidence="1">Uncharacterized protein</fullName>
    </submittedName>
</protein>
<sequence>MAVKLWWRQEGCSGEGQETVKKEAEVRRMGRECRGLRP</sequence>
<gene>
    <name evidence="1" type="ORF">SCLAV_1264</name>
</gene>
<dbReference type="Proteomes" id="UP000002357">
    <property type="component" value="Chromosome"/>
</dbReference>
<keyword evidence="2" id="KW-1185">Reference proteome</keyword>
<accession>E2PZN4</accession>
<evidence type="ECO:0000313" key="1">
    <source>
        <dbReference type="EMBL" id="EFG06343.1"/>
    </source>
</evidence>